<evidence type="ECO:0000313" key="1">
    <source>
        <dbReference type="EMBL" id="KAK4007047.1"/>
    </source>
</evidence>
<reference evidence="1 2" key="1">
    <citation type="journal article" date="2023" name="Nucleic Acids Res.">
        <title>The hologenome of Daphnia magna reveals possible DNA methylation and microbiome-mediated evolution of the host genome.</title>
        <authorList>
            <person name="Chaturvedi A."/>
            <person name="Li X."/>
            <person name="Dhandapani V."/>
            <person name="Marshall H."/>
            <person name="Kissane S."/>
            <person name="Cuenca-Cambronero M."/>
            <person name="Asole G."/>
            <person name="Calvet F."/>
            <person name="Ruiz-Romero M."/>
            <person name="Marangio P."/>
            <person name="Guigo R."/>
            <person name="Rago D."/>
            <person name="Mirbahai L."/>
            <person name="Eastwood N."/>
            <person name="Colbourne J.K."/>
            <person name="Zhou J."/>
            <person name="Mallon E."/>
            <person name="Orsini L."/>
        </authorList>
    </citation>
    <scope>NUCLEOTIDE SEQUENCE [LARGE SCALE GENOMIC DNA]</scope>
    <source>
        <strain evidence="1">LRV0_1</strain>
    </source>
</reference>
<dbReference type="Proteomes" id="UP001234178">
    <property type="component" value="Unassembled WGS sequence"/>
</dbReference>
<keyword evidence="2" id="KW-1185">Reference proteome</keyword>
<sequence length="109" mass="11829">MWKFRGGLIGVGCEVGCSESEFSESDVRIFFGVFGVGCSDSEFSGSDVRIRKFRRRMFGFRIRNFSESTSPTGQNLGLDAFGEISNSPTVRSLGLDATGRISTAQPAEA</sequence>
<proteinExistence type="predicted"/>
<comment type="caution">
    <text evidence="1">The sequence shown here is derived from an EMBL/GenBank/DDBJ whole genome shotgun (WGS) entry which is preliminary data.</text>
</comment>
<protein>
    <submittedName>
        <fullName evidence="1">Uncharacterized protein</fullName>
    </submittedName>
</protein>
<accession>A0ABQ9Z2B8</accession>
<organism evidence="1 2">
    <name type="scientific">Daphnia magna</name>
    <dbReference type="NCBI Taxonomy" id="35525"/>
    <lineage>
        <taxon>Eukaryota</taxon>
        <taxon>Metazoa</taxon>
        <taxon>Ecdysozoa</taxon>
        <taxon>Arthropoda</taxon>
        <taxon>Crustacea</taxon>
        <taxon>Branchiopoda</taxon>
        <taxon>Diplostraca</taxon>
        <taxon>Cladocera</taxon>
        <taxon>Anomopoda</taxon>
        <taxon>Daphniidae</taxon>
        <taxon>Daphnia</taxon>
    </lineage>
</organism>
<gene>
    <name evidence="1" type="ORF">OUZ56_012202</name>
</gene>
<evidence type="ECO:0000313" key="2">
    <source>
        <dbReference type="Proteomes" id="UP001234178"/>
    </source>
</evidence>
<name>A0ABQ9Z2B8_9CRUS</name>
<dbReference type="EMBL" id="JAOYFB010000002">
    <property type="protein sequence ID" value="KAK4007047.1"/>
    <property type="molecule type" value="Genomic_DNA"/>
</dbReference>